<evidence type="ECO:0000259" key="2">
    <source>
        <dbReference type="Pfam" id="PF13360"/>
    </source>
</evidence>
<name>A0A8J3ZS76_9ACTN</name>
<dbReference type="Proteomes" id="UP000635606">
    <property type="component" value="Unassembled WGS sequence"/>
</dbReference>
<protein>
    <recommendedName>
        <fullName evidence="2">Pyrrolo-quinoline quinone repeat domain-containing protein</fullName>
    </recommendedName>
</protein>
<dbReference type="InterPro" id="IPR011047">
    <property type="entry name" value="Quinoprotein_ADH-like_sf"/>
</dbReference>
<dbReference type="RefSeq" id="WP_203929456.1">
    <property type="nucleotide sequence ID" value="NZ_BOPH01000062.1"/>
</dbReference>
<gene>
    <name evidence="3" type="ORF">Voc01_044610</name>
</gene>
<comment type="caution">
    <text evidence="3">The sequence shown here is derived from an EMBL/GenBank/DDBJ whole genome shotgun (WGS) entry which is preliminary data.</text>
</comment>
<proteinExistence type="predicted"/>
<keyword evidence="4" id="KW-1185">Reference proteome</keyword>
<dbReference type="AlphaFoldDB" id="A0A8J3ZS76"/>
<dbReference type="SUPFAM" id="SSF50998">
    <property type="entry name" value="Quinoprotein alcohol dehydrogenase-like"/>
    <property type="match status" value="1"/>
</dbReference>
<dbReference type="InterPro" id="IPR015943">
    <property type="entry name" value="WD40/YVTN_repeat-like_dom_sf"/>
</dbReference>
<keyword evidence="1" id="KW-0732">Signal</keyword>
<dbReference type="EMBL" id="BOPH01000062">
    <property type="protein sequence ID" value="GIJ69544.1"/>
    <property type="molecule type" value="Genomic_DNA"/>
</dbReference>
<evidence type="ECO:0000313" key="4">
    <source>
        <dbReference type="Proteomes" id="UP000635606"/>
    </source>
</evidence>
<evidence type="ECO:0000313" key="3">
    <source>
        <dbReference type="EMBL" id="GIJ69544.1"/>
    </source>
</evidence>
<dbReference type="InterPro" id="IPR002372">
    <property type="entry name" value="PQQ_rpt_dom"/>
</dbReference>
<feature type="chain" id="PRO_5035169746" description="Pyrrolo-quinoline quinone repeat domain-containing protein" evidence="1">
    <location>
        <begin position="24"/>
        <end position="439"/>
    </location>
</feature>
<evidence type="ECO:0000256" key="1">
    <source>
        <dbReference type="SAM" id="SignalP"/>
    </source>
</evidence>
<feature type="domain" description="Pyrrolo-quinoline quinone repeat" evidence="2">
    <location>
        <begin position="39"/>
        <end position="171"/>
    </location>
</feature>
<reference evidence="3" key="1">
    <citation type="submission" date="2021-01" db="EMBL/GenBank/DDBJ databases">
        <title>Whole genome shotgun sequence of Virgisporangium ochraceum NBRC 16418.</title>
        <authorList>
            <person name="Komaki H."/>
            <person name="Tamura T."/>
        </authorList>
    </citation>
    <scope>NUCLEOTIDE SEQUENCE</scope>
    <source>
        <strain evidence="3">NBRC 16418</strain>
    </source>
</reference>
<feature type="signal peptide" evidence="1">
    <location>
        <begin position="1"/>
        <end position="23"/>
    </location>
</feature>
<dbReference type="Gene3D" id="2.130.10.10">
    <property type="entry name" value="YVTN repeat-like/Quinoprotein amine dehydrogenase"/>
    <property type="match status" value="2"/>
</dbReference>
<dbReference type="Pfam" id="PF13360">
    <property type="entry name" value="PQQ_2"/>
    <property type="match status" value="1"/>
</dbReference>
<organism evidence="3 4">
    <name type="scientific">Virgisporangium ochraceum</name>
    <dbReference type="NCBI Taxonomy" id="65505"/>
    <lineage>
        <taxon>Bacteria</taxon>
        <taxon>Bacillati</taxon>
        <taxon>Actinomycetota</taxon>
        <taxon>Actinomycetes</taxon>
        <taxon>Micromonosporales</taxon>
        <taxon>Micromonosporaceae</taxon>
        <taxon>Virgisporangium</taxon>
    </lineage>
</organism>
<accession>A0A8J3ZS76</accession>
<sequence length="439" mass="46295">MVVLLILACCTAGVTAAAQPAAAARLVFSAAGVVDSPQVVGDNLLATVEGPGGTQVTSYDLDTGAVRWEFAPPRRMLVQPAGDTVVVAPVSCSLRSSFQTYGIDAASGERRWEIRGAPLWLVEGAPLVVIKQTQRCSEATIGFDALPGTQATWIGLDLATGETRWEIDVPAAVNLAVGVNTGGRASWLAIAEAGVLTTYDLTTGRDVGRYETPAGTTRPSLPTRILGAGDQLLVVTSSRAYVQISAHEIPGLRPLWQNTVPPLRSNRIDLDGVTARDCGPVLCLGPATETVGLDRGNGTERWRAPGRPLRVGSGYALFMKAPPVAEAPMFVVHDLATGDAGAELRDAELLNRTYGDPLMSRASQEEGEEGRLWQLDLSAGTFNTVTVLPGPFANCDTAGRYLACRDTNGQLSVWRLPADCAPSCAGRPSALGRAPWQKP</sequence>